<dbReference type="EMBL" id="RCZG01000001">
    <property type="protein sequence ID" value="TPG36579.1"/>
    <property type="molecule type" value="Genomic_DNA"/>
</dbReference>
<evidence type="ECO:0000256" key="1">
    <source>
        <dbReference type="SAM" id="MobiDB-lite"/>
    </source>
</evidence>
<accession>A0A502EHN4</accession>
<feature type="region of interest" description="Disordered" evidence="1">
    <location>
        <begin position="170"/>
        <end position="191"/>
    </location>
</feature>
<dbReference type="OrthoDB" id="4666565at2"/>
<evidence type="ECO:0000313" key="2">
    <source>
        <dbReference type="EMBL" id="TPG36579.1"/>
    </source>
</evidence>
<proteinExistence type="predicted"/>
<evidence type="ECO:0008006" key="4">
    <source>
        <dbReference type="Google" id="ProtNLM"/>
    </source>
</evidence>
<dbReference type="AlphaFoldDB" id="A0A502EHN4"/>
<dbReference type="RefSeq" id="WP_161600467.1">
    <property type="nucleotide sequence ID" value="NZ_RCZG01000001.1"/>
</dbReference>
<feature type="compositionally biased region" description="Low complexity" evidence="1">
    <location>
        <begin position="174"/>
        <end position="191"/>
    </location>
</feature>
<comment type="caution">
    <text evidence="2">The sequence shown here is derived from an EMBL/GenBank/DDBJ whole genome shotgun (WGS) entry which is preliminary data.</text>
</comment>
<reference evidence="2 3" key="1">
    <citation type="journal article" date="2019" name="Environ. Microbiol.">
        <title>Species interactions and distinct microbial communities in high Arctic permafrost affected cryosols are associated with the CH4 and CO2 gas fluxes.</title>
        <authorList>
            <person name="Altshuler I."/>
            <person name="Hamel J."/>
            <person name="Turney S."/>
            <person name="Magnuson E."/>
            <person name="Levesque R."/>
            <person name="Greer C."/>
            <person name="Whyte L.G."/>
        </authorList>
    </citation>
    <scope>NUCLEOTIDE SEQUENCE [LARGE SCALE GENOMIC DNA]</scope>
    <source>
        <strain evidence="2 3">S5.20</strain>
    </source>
</reference>
<dbReference type="Proteomes" id="UP000320095">
    <property type="component" value="Unassembled WGS sequence"/>
</dbReference>
<protein>
    <recommendedName>
        <fullName evidence="4">PE-PPE domain-containing protein</fullName>
    </recommendedName>
</protein>
<sequence>MELANQPGGANNVGTDPLAGSLTIPMILLRNPGCANGGLFARFYPQAGLLGIDTVTPDAEASSSSDGIGLSIPVGNTGIVLGDANLIPVKIDGTVEYHPLSDVPAWPNPVSVANSAAALLFPTYLLRGITAASLTQVLDCQLRGNSLRPLRTPAARLPRTCISPFRSTTPCPYSNRSSCRSTSSSCSPART</sequence>
<gene>
    <name evidence="2" type="ORF">EAH80_01030</name>
</gene>
<organism evidence="2 3">
    <name type="scientific">Mycolicibacterium hodleri</name>
    <dbReference type="NCBI Taxonomy" id="49897"/>
    <lineage>
        <taxon>Bacteria</taxon>
        <taxon>Bacillati</taxon>
        <taxon>Actinomycetota</taxon>
        <taxon>Actinomycetes</taxon>
        <taxon>Mycobacteriales</taxon>
        <taxon>Mycobacteriaceae</taxon>
        <taxon>Mycolicibacterium</taxon>
    </lineage>
</organism>
<name>A0A502EHN4_9MYCO</name>
<evidence type="ECO:0000313" key="3">
    <source>
        <dbReference type="Proteomes" id="UP000320095"/>
    </source>
</evidence>
<keyword evidence="3" id="KW-1185">Reference proteome</keyword>